<evidence type="ECO:0008006" key="3">
    <source>
        <dbReference type="Google" id="ProtNLM"/>
    </source>
</evidence>
<gene>
    <name evidence="1" type="ORF">AKO1_000713</name>
</gene>
<name>A0AAW2ZEQ5_9EUKA</name>
<evidence type="ECO:0000313" key="1">
    <source>
        <dbReference type="EMBL" id="KAL0487651.1"/>
    </source>
</evidence>
<evidence type="ECO:0000313" key="2">
    <source>
        <dbReference type="Proteomes" id="UP001431209"/>
    </source>
</evidence>
<reference evidence="1 2" key="1">
    <citation type="submission" date="2024-03" db="EMBL/GenBank/DDBJ databases">
        <title>The Acrasis kona genome and developmental transcriptomes reveal deep origins of eukaryotic multicellular pathways.</title>
        <authorList>
            <person name="Sheikh S."/>
            <person name="Fu C.-J."/>
            <person name="Brown M.W."/>
            <person name="Baldauf S.L."/>
        </authorList>
    </citation>
    <scope>NUCLEOTIDE SEQUENCE [LARGE SCALE GENOMIC DNA]</scope>
    <source>
        <strain evidence="1 2">ATCC MYA-3509</strain>
    </source>
</reference>
<dbReference type="AlphaFoldDB" id="A0AAW2ZEQ5"/>
<sequence>MIVQTPSDSNFDNTKWSFCNDPSIIGWQVLKNIAKIVNLFDKTQVMGKRKIEGAQSSRKIRKKNEMSLLSAADDVVTMIFRFCSASELYYTIPKVCMTFRTILKKRYYDEGDDNNFVHSITCSLENSLWKELYSKKCQIVNTIDHDYRYSYKKLYYHNIMIDMPLYVVSDNTTTALNHAYNSLQTQLLHSQSAKSMRDAVNHFVEQVERVGDDLNTIANVHNHPRDDLFTDFYATFYGKENLIRCISTLTKVTFYNHDDVKLRIASPFNSNSALIESKGEKRTIELYNDATDQCSDPLCSTESGDFHEHALWTLICFLEFDKLAGVSTKERLQLLKKFIIYLYVLLSSLNSNHSYAALVRINPNAKTVETRVTEFDLYSKRKKKAKIVKY</sequence>
<accession>A0AAW2ZEQ5</accession>
<organism evidence="1 2">
    <name type="scientific">Acrasis kona</name>
    <dbReference type="NCBI Taxonomy" id="1008807"/>
    <lineage>
        <taxon>Eukaryota</taxon>
        <taxon>Discoba</taxon>
        <taxon>Heterolobosea</taxon>
        <taxon>Tetramitia</taxon>
        <taxon>Eutetramitia</taxon>
        <taxon>Acrasidae</taxon>
        <taxon>Acrasis</taxon>
    </lineage>
</organism>
<keyword evidence="2" id="KW-1185">Reference proteome</keyword>
<comment type="caution">
    <text evidence="1">The sequence shown here is derived from an EMBL/GenBank/DDBJ whole genome shotgun (WGS) entry which is preliminary data.</text>
</comment>
<dbReference type="Proteomes" id="UP001431209">
    <property type="component" value="Unassembled WGS sequence"/>
</dbReference>
<dbReference type="EMBL" id="JAOPGA020001358">
    <property type="protein sequence ID" value="KAL0487651.1"/>
    <property type="molecule type" value="Genomic_DNA"/>
</dbReference>
<proteinExistence type="predicted"/>
<protein>
    <recommendedName>
        <fullName evidence="3">F-box protein</fullName>
    </recommendedName>
</protein>